<feature type="signal peptide" evidence="1">
    <location>
        <begin position="1"/>
        <end position="29"/>
    </location>
</feature>
<name>D6SNI1_9BACT</name>
<dbReference type="OrthoDB" id="5471962at2"/>
<keyword evidence="3" id="KW-1185">Reference proteome</keyword>
<dbReference type="Proteomes" id="UP000005496">
    <property type="component" value="Unassembled WGS sequence"/>
</dbReference>
<dbReference type="AlphaFoldDB" id="D6SNI1"/>
<reference evidence="2" key="1">
    <citation type="submission" date="2010-05" db="EMBL/GenBank/DDBJ databases">
        <title>The draft genome of Desulfonatronospira thiodismutans ASO3-1.</title>
        <authorList>
            <consortium name="US DOE Joint Genome Institute (JGI-PGF)"/>
            <person name="Lucas S."/>
            <person name="Copeland A."/>
            <person name="Lapidus A."/>
            <person name="Cheng J.-F."/>
            <person name="Bruce D."/>
            <person name="Goodwin L."/>
            <person name="Pitluck S."/>
            <person name="Chertkov O."/>
            <person name="Brettin T."/>
            <person name="Detter J.C."/>
            <person name="Han C."/>
            <person name="Land M.L."/>
            <person name="Hauser L."/>
            <person name="Kyrpides N."/>
            <person name="Mikhailova N."/>
            <person name="Muyzer G."/>
            <person name="Woyke T."/>
        </authorList>
    </citation>
    <scope>NUCLEOTIDE SEQUENCE [LARGE SCALE GENOMIC DNA]</scope>
    <source>
        <strain evidence="2">ASO3-1</strain>
    </source>
</reference>
<proteinExistence type="predicted"/>
<dbReference type="EMBL" id="ACJN02000002">
    <property type="protein sequence ID" value="EFI34307.1"/>
    <property type="molecule type" value="Genomic_DNA"/>
</dbReference>
<accession>D6SNI1</accession>
<organism evidence="2 3">
    <name type="scientific">Desulfonatronospira thiodismutans ASO3-1</name>
    <dbReference type="NCBI Taxonomy" id="555779"/>
    <lineage>
        <taxon>Bacteria</taxon>
        <taxon>Pseudomonadati</taxon>
        <taxon>Thermodesulfobacteriota</taxon>
        <taxon>Desulfovibrionia</taxon>
        <taxon>Desulfovibrionales</taxon>
        <taxon>Desulfonatronovibrionaceae</taxon>
        <taxon>Desulfonatronospira</taxon>
    </lineage>
</organism>
<protein>
    <submittedName>
        <fullName evidence="2">Uncharacterized protein</fullName>
    </submittedName>
</protein>
<feature type="chain" id="PRO_5003088251" evidence="1">
    <location>
        <begin position="30"/>
        <end position="110"/>
    </location>
</feature>
<dbReference type="RefSeq" id="WP_008869635.1">
    <property type="nucleotide sequence ID" value="NZ_ACJN02000002.1"/>
</dbReference>
<gene>
    <name evidence="2" type="ORF">Dthio_PD1658</name>
</gene>
<evidence type="ECO:0000313" key="3">
    <source>
        <dbReference type="Proteomes" id="UP000005496"/>
    </source>
</evidence>
<evidence type="ECO:0000313" key="2">
    <source>
        <dbReference type="EMBL" id="EFI34307.1"/>
    </source>
</evidence>
<sequence length="110" mass="12321">MHLVVPGLKHIFLLAMLLTLSCTQQPDMAGTYTEKNGATSGMSSVIKLHPDQEGSWKTEIDTITFKWRTTNGEIHFQTRAMDTLAGELTDTGFTIRLPHNETLEFEKNSP</sequence>
<evidence type="ECO:0000256" key="1">
    <source>
        <dbReference type="SAM" id="SignalP"/>
    </source>
</evidence>
<keyword evidence="1" id="KW-0732">Signal</keyword>
<comment type="caution">
    <text evidence="2">The sequence shown here is derived from an EMBL/GenBank/DDBJ whole genome shotgun (WGS) entry which is preliminary data.</text>
</comment>